<accession>A0A1H6XTA6</accession>
<organism evidence="1 2">
    <name type="scientific">Dyadobacter koreensis</name>
    <dbReference type="NCBI Taxonomy" id="408657"/>
    <lineage>
        <taxon>Bacteria</taxon>
        <taxon>Pseudomonadati</taxon>
        <taxon>Bacteroidota</taxon>
        <taxon>Cytophagia</taxon>
        <taxon>Cytophagales</taxon>
        <taxon>Spirosomataceae</taxon>
        <taxon>Dyadobacter</taxon>
    </lineage>
</organism>
<protein>
    <submittedName>
        <fullName evidence="1">Uncharacterized protein</fullName>
    </submittedName>
</protein>
<dbReference type="RefSeq" id="WP_229209712.1">
    <property type="nucleotide sequence ID" value="NZ_FNXY01000006.1"/>
</dbReference>
<dbReference type="AlphaFoldDB" id="A0A1H6XTA6"/>
<sequence length="140" mass="16029">MLNKAVTTMDQDTKLSADYIDSQIGNIIEYYDRWEFGEEPFFGKARIKGLADDEFGKLRIICEVLEGSDLELAYEEEDNFVHSDNRPIYAGAPPFEIYSANWITTDGKKKKQTFISLPNENARAYAAQLTNSKVVVKRIY</sequence>
<evidence type="ECO:0000313" key="2">
    <source>
        <dbReference type="Proteomes" id="UP000199532"/>
    </source>
</evidence>
<reference evidence="1 2" key="1">
    <citation type="submission" date="2016-10" db="EMBL/GenBank/DDBJ databases">
        <authorList>
            <person name="de Groot N.N."/>
        </authorList>
    </citation>
    <scope>NUCLEOTIDE SEQUENCE [LARGE SCALE GENOMIC DNA]</scope>
    <source>
        <strain evidence="1 2">DSM 19938</strain>
    </source>
</reference>
<gene>
    <name evidence="1" type="ORF">SAMN04487995_4196</name>
</gene>
<proteinExistence type="predicted"/>
<keyword evidence="2" id="KW-1185">Reference proteome</keyword>
<dbReference type="Proteomes" id="UP000199532">
    <property type="component" value="Unassembled WGS sequence"/>
</dbReference>
<evidence type="ECO:0000313" key="1">
    <source>
        <dbReference type="EMBL" id="SEJ32293.1"/>
    </source>
</evidence>
<name>A0A1H6XTA6_9BACT</name>
<dbReference type="EMBL" id="FNXY01000006">
    <property type="protein sequence ID" value="SEJ32293.1"/>
    <property type="molecule type" value="Genomic_DNA"/>
</dbReference>